<accession>A0ACC2H2P4</accession>
<sequence>MYRVTSWQAYKELLSTVCKWEKEYRALQTMTPASHLPLHQLQTRSQPRGDTDIKVVYWTIHPVHQSYSNMIAG</sequence>
<keyword evidence="2" id="KW-1185">Reference proteome</keyword>
<gene>
    <name evidence="1" type="ORF">DPEC_G00072250</name>
</gene>
<comment type="caution">
    <text evidence="1">The sequence shown here is derived from an EMBL/GenBank/DDBJ whole genome shotgun (WGS) entry which is preliminary data.</text>
</comment>
<dbReference type="Proteomes" id="UP001157502">
    <property type="component" value="Chromosome 6"/>
</dbReference>
<proteinExistence type="predicted"/>
<evidence type="ECO:0000313" key="1">
    <source>
        <dbReference type="EMBL" id="KAJ8010174.1"/>
    </source>
</evidence>
<reference evidence="1" key="1">
    <citation type="submission" date="2021-05" db="EMBL/GenBank/DDBJ databases">
        <authorList>
            <person name="Pan Q."/>
            <person name="Jouanno E."/>
            <person name="Zahm M."/>
            <person name="Klopp C."/>
            <person name="Cabau C."/>
            <person name="Louis A."/>
            <person name="Berthelot C."/>
            <person name="Parey E."/>
            <person name="Roest Crollius H."/>
            <person name="Montfort J."/>
            <person name="Robinson-Rechavi M."/>
            <person name="Bouchez O."/>
            <person name="Lampietro C."/>
            <person name="Lopez Roques C."/>
            <person name="Donnadieu C."/>
            <person name="Postlethwait J."/>
            <person name="Bobe J."/>
            <person name="Dillon D."/>
            <person name="Chandos A."/>
            <person name="von Hippel F."/>
            <person name="Guiguen Y."/>
        </authorList>
    </citation>
    <scope>NUCLEOTIDE SEQUENCE</scope>
    <source>
        <strain evidence="1">YG-Jan2019</strain>
    </source>
</reference>
<evidence type="ECO:0000313" key="2">
    <source>
        <dbReference type="Proteomes" id="UP001157502"/>
    </source>
</evidence>
<organism evidence="1 2">
    <name type="scientific">Dallia pectoralis</name>
    <name type="common">Alaska blackfish</name>
    <dbReference type="NCBI Taxonomy" id="75939"/>
    <lineage>
        <taxon>Eukaryota</taxon>
        <taxon>Metazoa</taxon>
        <taxon>Chordata</taxon>
        <taxon>Craniata</taxon>
        <taxon>Vertebrata</taxon>
        <taxon>Euteleostomi</taxon>
        <taxon>Actinopterygii</taxon>
        <taxon>Neopterygii</taxon>
        <taxon>Teleostei</taxon>
        <taxon>Protacanthopterygii</taxon>
        <taxon>Esociformes</taxon>
        <taxon>Umbridae</taxon>
        <taxon>Dallia</taxon>
    </lineage>
</organism>
<protein>
    <submittedName>
        <fullName evidence="1">Uncharacterized protein</fullName>
    </submittedName>
</protein>
<name>A0ACC2H2P4_DALPE</name>
<dbReference type="EMBL" id="CM055733">
    <property type="protein sequence ID" value="KAJ8010174.1"/>
    <property type="molecule type" value="Genomic_DNA"/>
</dbReference>